<dbReference type="AlphaFoldDB" id="A0A7L3LWK4"/>
<evidence type="ECO:0000256" key="1">
    <source>
        <dbReference type="SAM" id="MobiDB-lite"/>
    </source>
</evidence>
<accession>A0A7L3LWK4</accession>
<evidence type="ECO:0000313" key="3">
    <source>
        <dbReference type="Proteomes" id="UP000582182"/>
    </source>
</evidence>
<feature type="region of interest" description="Disordered" evidence="1">
    <location>
        <begin position="1"/>
        <end position="31"/>
    </location>
</feature>
<proteinExistence type="predicted"/>
<feature type="region of interest" description="Disordered" evidence="1">
    <location>
        <begin position="61"/>
        <end position="89"/>
    </location>
</feature>
<dbReference type="OrthoDB" id="2250192at2759"/>
<evidence type="ECO:0000313" key="2">
    <source>
        <dbReference type="EMBL" id="NXU58504.1"/>
    </source>
</evidence>
<dbReference type="EMBL" id="VZTY01032249">
    <property type="protein sequence ID" value="NXU58504.1"/>
    <property type="molecule type" value="Genomic_DNA"/>
</dbReference>
<gene>
    <name evidence="2" type="primary">Gas2l3_1</name>
    <name evidence="2" type="ORF">TURVEL_R14223</name>
</gene>
<feature type="region of interest" description="Disordered" evidence="1">
    <location>
        <begin position="179"/>
        <end position="318"/>
    </location>
</feature>
<feature type="non-terminal residue" evidence="2">
    <location>
        <position position="318"/>
    </location>
</feature>
<feature type="compositionally biased region" description="Polar residues" evidence="1">
    <location>
        <begin position="251"/>
        <end position="265"/>
    </location>
</feature>
<keyword evidence="3" id="KW-1185">Reference proteome</keyword>
<organism evidence="2 3">
    <name type="scientific">Turnix velox</name>
    <name type="common">Little buttonquail</name>
    <dbReference type="NCBI Taxonomy" id="2529409"/>
    <lineage>
        <taxon>Eukaryota</taxon>
        <taxon>Metazoa</taxon>
        <taxon>Chordata</taxon>
        <taxon>Craniata</taxon>
        <taxon>Vertebrata</taxon>
        <taxon>Euteleostomi</taxon>
        <taxon>Archelosauria</taxon>
        <taxon>Archosauria</taxon>
        <taxon>Dinosauria</taxon>
        <taxon>Saurischia</taxon>
        <taxon>Theropoda</taxon>
        <taxon>Coelurosauria</taxon>
        <taxon>Aves</taxon>
        <taxon>Neognathae</taxon>
        <taxon>Neoaves</taxon>
        <taxon>Charadriiformes</taxon>
        <taxon>Turnicidae</taxon>
        <taxon>Turnix</taxon>
    </lineage>
</organism>
<protein>
    <submittedName>
        <fullName evidence="2">GA2L3 protein</fullName>
    </submittedName>
</protein>
<comment type="caution">
    <text evidence="2">The sequence shown here is derived from an EMBL/GenBank/DDBJ whole genome shotgun (WGS) entry which is preliminary data.</text>
</comment>
<dbReference type="Proteomes" id="UP000582182">
    <property type="component" value="Unassembled WGS sequence"/>
</dbReference>
<reference evidence="2 3" key="1">
    <citation type="submission" date="2019-09" db="EMBL/GenBank/DDBJ databases">
        <title>Bird 10,000 Genomes (B10K) Project - Family phase.</title>
        <authorList>
            <person name="Zhang G."/>
        </authorList>
    </citation>
    <scope>NUCLEOTIDE SEQUENCE [LARGE SCALE GENOMIC DNA]</scope>
    <source>
        <strain evidence="2">B10K-DU-029-46</strain>
    </source>
</reference>
<feature type="region of interest" description="Disordered" evidence="1">
    <location>
        <begin position="138"/>
        <end position="165"/>
    </location>
</feature>
<feature type="non-terminal residue" evidence="2">
    <location>
        <position position="1"/>
    </location>
</feature>
<feature type="compositionally biased region" description="Polar residues" evidence="1">
    <location>
        <begin position="141"/>
        <end position="153"/>
    </location>
</feature>
<name>A0A7L3LWK4_9CHAR</name>
<feature type="compositionally biased region" description="Polar residues" evidence="1">
    <location>
        <begin position="196"/>
        <end position="208"/>
    </location>
</feature>
<sequence>ASTSKKLGSPACNLPASAPLQPVSKSSSSAGTRMALVHAETLHKRIWSPDAPKMKFALTQRSPSPALHPALLSSKKQPSHLPGTDEMKASKQKCVAANCKPVSATKTKANSVAPRAARLPVTNLHAVAKFAHSHQILAKPSENTVQTSGTGSWHPQKAPQGASDLARNVKTASALKHSASAPSLALSKASKAPPTLVSTSKNLPTVVNKQRRNKTPHVGPTSSKSSERTPLSIVRLPQTSAKAVVTKKPAQPSTKGQPATKNLKANESPAPATRKPLPKGKSETTRNKGMPGVSKGPLMKTRQDDQYFVMTESKKPRK</sequence>
<feature type="compositionally biased region" description="Low complexity" evidence="1">
    <location>
        <begin position="179"/>
        <end position="194"/>
    </location>
</feature>